<evidence type="ECO:0000256" key="4">
    <source>
        <dbReference type="SAM" id="Phobius"/>
    </source>
</evidence>
<dbReference type="InterPro" id="IPR050272">
    <property type="entry name" value="Isochorismatase-like_hydrls"/>
</dbReference>
<dbReference type="OrthoDB" id="432263at2759"/>
<accession>A0A812TVI9</accession>
<dbReference type="EMBL" id="CAJNDS010002611">
    <property type="protein sequence ID" value="CAE7544458.1"/>
    <property type="molecule type" value="Genomic_DNA"/>
</dbReference>
<comment type="caution">
    <text evidence="7">The sequence shown here is derived from an EMBL/GenBank/DDBJ whole genome shotgun (WGS) entry which is preliminary data.</text>
</comment>
<reference evidence="7" key="1">
    <citation type="submission" date="2021-02" db="EMBL/GenBank/DDBJ databases">
        <authorList>
            <person name="Dougan E. K."/>
            <person name="Rhodes N."/>
            <person name="Thang M."/>
            <person name="Chan C."/>
        </authorList>
    </citation>
    <scope>NUCLEOTIDE SEQUENCE</scope>
</reference>
<dbReference type="PANTHER" id="PTHR43540">
    <property type="entry name" value="PEROXYUREIDOACRYLATE/UREIDOACRYLATE AMIDOHYDROLASE-RELATED"/>
    <property type="match status" value="1"/>
</dbReference>
<feature type="chain" id="PRO_5032927808" description="Isochorismatase-like domain-containing protein" evidence="5">
    <location>
        <begin position="19"/>
        <end position="375"/>
    </location>
</feature>
<feature type="domain" description="Isochorismatase-like" evidence="6">
    <location>
        <begin position="83"/>
        <end position="272"/>
    </location>
</feature>
<dbReference type="CDD" id="cd00431">
    <property type="entry name" value="cysteine_hydrolases"/>
    <property type="match status" value="1"/>
</dbReference>
<dbReference type="Gene3D" id="3.40.50.850">
    <property type="entry name" value="Isochorismatase-like"/>
    <property type="match status" value="1"/>
</dbReference>
<evidence type="ECO:0000256" key="3">
    <source>
        <dbReference type="SAM" id="MobiDB-lite"/>
    </source>
</evidence>
<gene>
    <name evidence="7" type="ORF">SNAT2548_LOCUS30542</name>
</gene>
<dbReference type="Pfam" id="PF00857">
    <property type="entry name" value="Isochorismatase"/>
    <property type="match status" value="1"/>
</dbReference>
<evidence type="ECO:0000313" key="7">
    <source>
        <dbReference type="EMBL" id="CAE7544458.1"/>
    </source>
</evidence>
<organism evidence="7 8">
    <name type="scientific">Symbiodinium natans</name>
    <dbReference type="NCBI Taxonomy" id="878477"/>
    <lineage>
        <taxon>Eukaryota</taxon>
        <taxon>Sar</taxon>
        <taxon>Alveolata</taxon>
        <taxon>Dinophyceae</taxon>
        <taxon>Suessiales</taxon>
        <taxon>Symbiodiniaceae</taxon>
        <taxon>Symbiodinium</taxon>
    </lineage>
</organism>
<name>A0A812TVI9_9DINO</name>
<dbReference type="SUPFAM" id="SSF52499">
    <property type="entry name" value="Isochorismatase-like hydrolases"/>
    <property type="match status" value="1"/>
</dbReference>
<dbReference type="Proteomes" id="UP000604046">
    <property type="component" value="Unassembled WGS sequence"/>
</dbReference>
<keyword evidence="4" id="KW-0812">Transmembrane</keyword>
<sequence length="375" mass="41611">MVSLLSLCFLSLAADVPGKLSPGEQPLPSIAEHGKMKFDKTAEANANTVQGMTAVMQSNPLQFPLLTDFWCAYDLTDRKRTPALLIDDLQVEYADYVYGIIPPVKLLLQAFREAGLPIFWSTWWRWGPDDGYFNAMDRFYGPIGWNTSSNALYNHKRNGGDVLAAVAPQTPEEWRRVMHKSYSLDMFDERPMKWASPSNQGSLHVELQKLGVDTVVQVGAWTDDCIISTAFHAFSLQYDVILVEDGVSTASKQHFNAIEVMRGAVAKVLFAEDVAKYIRQGRPVQEAAPRAKLAGSRAPRAARHQTPTSLAYEDAELSETAPRPETISIDAAMRLVVAAGCMSILSFVSGWVLRGVLLHRTRGSGNDGQHYRHLI</sequence>
<dbReference type="InterPro" id="IPR036380">
    <property type="entry name" value="Isochorismatase-like_sf"/>
</dbReference>
<evidence type="ECO:0000256" key="1">
    <source>
        <dbReference type="ARBA" id="ARBA00006336"/>
    </source>
</evidence>
<evidence type="ECO:0000313" key="8">
    <source>
        <dbReference type="Proteomes" id="UP000604046"/>
    </source>
</evidence>
<keyword evidence="8" id="KW-1185">Reference proteome</keyword>
<dbReference type="GO" id="GO:0016787">
    <property type="term" value="F:hydrolase activity"/>
    <property type="evidence" value="ECO:0007669"/>
    <property type="project" value="UniProtKB-KW"/>
</dbReference>
<evidence type="ECO:0000259" key="6">
    <source>
        <dbReference type="Pfam" id="PF00857"/>
    </source>
</evidence>
<feature type="transmembrane region" description="Helical" evidence="4">
    <location>
        <begin position="331"/>
        <end position="353"/>
    </location>
</feature>
<dbReference type="InterPro" id="IPR000868">
    <property type="entry name" value="Isochorismatase-like_dom"/>
</dbReference>
<keyword evidence="2" id="KW-0378">Hydrolase</keyword>
<keyword evidence="5" id="KW-0732">Signal</keyword>
<dbReference type="AlphaFoldDB" id="A0A812TVI9"/>
<comment type="similarity">
    <text evidence="1">Belongs to the isochorismatase family.</text>
</comment>
<evidence type="ECO:0000256" key="5">
    <source>
        <dbReference type="SAM" id="SignalP"/>
    </source>
</evidence>
<evidence type="ECO:0000256" key="2">
    <source>
        <dbReference type="ARBA" id="ARBA00022801"/>
    </source>
</evidence>
<keyword evidence="4" id="KW-0472">Membrane</keyword>
<keyword evidence="4" id="KW-1133">Transmembrane helix</keyword>
<proteinExistence type="inferred from homology"/>
<feature type="signal peptide" evidence="5">
    <location>
        <begin position="1"/>
        <end position="18"/>
    </location>
</feature>
<feature type="region of interest" description="Disordered" evidence="3">
    <location>
        <begin position="288"/>
        <end position="309"/>
    </location>
</feature>
<protein>
    <recommendedName>
        <fullName evidence="6">Isochorismatase-like domain-containing protein</fullName>
    </recommendedName>
</protein>